<dbReference type="PROSITE" id="PS00041">
    <property type="entry name" value="HTH_ARAC_FAMILY_1"/>
    <property type="match status" value="1"/>
</dbReference>
<dbReference type="RefSeq" id="WP_269882336.1">
    <property type="nucleotide sequence ID" value="NZ_JAQAGZ010000009.1"/>
</dbReference>
<dbReference type="EMBL" id="JAQAGZ010000009">
    <property type="protein sequence ID" value="MCZ8513812.1"/>
    <property type="molecule type" value="Genomic_DNA"/>
</dbReference>
<sequence length="140" mass="16281">MNVRAESADRNKISHQMAEIIRKEFDTALSLEGVAKRLHYNSNYLSGMFNKEMNMTFSEYLAECRLSAARLWLLETALPVKDIARRLQYNNPQNFIRSFRRAQGMTPGEYRMRYGYMTREEISHESNAIPSDACMGGRSR</sequence>
<dbReference type="PROSITE" id="PS01124">
    <property type="entry name" value="HTH_ARAC_FAMILY_2"/>
    <property type="match status" value="1"/>
</dbReference>
<keyword evidence="2" id="KW-0238">DNA-binding</keyword>
<evidence type="ECO:0000313" key="6">
    <source>
        <dbReference type="Proteomes" id="UP001527882"/>
    </source>
</evidence>
<evidence type="ECO:0000259" key="4">
    <source>
        <dbReference type="PROSITE" id="PS01124"/>
    </source>
</evidence>
<dbReference type="Pfam" id="PF12833">
    <property type="entry name" value="HTH_18"/>
    <property type="match status" value="1"/>
</dbReference>
<evidence type="ECO:0000256" key="2">
    <source>
        <dbReference type="ARBA" id="ARBA00023125"/>
    </source>
</evidence>
<dbReference type="PRINTS" id="PR00032">
    <property type="entry name" value="HTHARAC"/>
</dbReference>
<gene>
    <name evidence="5" type="ORF">O9H85_15490</name>
</gene>
<dbReference type="PANTHER" id="PTHR43280">
    <property type="entry name" value="ARAC-FAMILY TRANSCRIPTIONAL REGULATOR"/>
    <property type="match status" value="1"/>
</dbReference>
<dbReference type="InterPro" id="IPR009057">
    <property type="entry name" value="Homeodomain-like_sf"/>
</dbReference>
<dbReference type="Proteomes" id="UP001527882">
    <property type="component" value="Unassembled WGS sequence"/>
</dbReference>
<keyword evidence="1" id="KW-0805">Transcription regulation</keyword>
<protein>
    <submittedName>
        <fullName evidence="5">Helix-turn-helix transcriptional regulator</fullName>
    </submittedName>
</protein>
<proteinExistence type="predicted"/>
<dbReference type="Gene3D" id="1.10.10.60">
    <property type="entry name" value="Homeodomain-like"/>
    <property type="match status" value="2"/>
</dbReference>
<dbReference type="SMART" id="SM00342">
    <property type="entry name" value="HTH_ARAC"/>
    <property type="match status" value="1"/>
</dbReference>
<keyword evidence="6" id="KW-1185">Reference proteome</keyword>
<dbReference type="InterPro" id="IPR018062">
    <property type="entry name" value="HTH_AraC-typ_CS"/>
</dbReference>
<dbReference type="InterPro" id="IPR018060">
    <property type="entry name" value="HTH_AraC"/>
</dbReference>
<keyword evidence="3" id="KW-0804">Transcription</keyword>
<evidence type="ECO:0000256" key="1">
    <source>
        <dbReference type="ARBA" id="ARBA00023015"/>
    </source>
</evidence>
<name>A0ABT4QAA6_9BACL</name>
<comment type="caution">
    <text evidence="5">The sequence shown here is derived from an EMBL/GenBank/DDBJ whole genome shotgun (WGS) entry which is preliminary data.</text>
</comment>
<reference evidence="5 6" key="1">
    <citation type="submission" date="2022-12" db="EMBL/GenBank/DDBJ databases">
        <title>Draft genome sequence of Paenibacillus sp. dW9.</title>
        <authorList>
            <person name="Choi E.-W."/>
            <person name="Kim D.-U."/>
        </authorList>
    </citation>
    <scope>NUCLEOTIDE SEQUENCE [LARGE SCALE GENOMIC DNA]</scope>
    <source>
        <strain evidence="6">dW9</strain>
    </source>
</reference>
<dbReference type="PANTHER" id="PTHR43280:SF10">
    <property type="entry name" value="REGULATORY PROTEIN POCR"/>
    <property type="match status" value="1"/>
</dbReference>
<organism evidence="5 6">
    <name type="scientific">Paenibacillus gyeongsangnamensis</name>
    <dbReference type="NCBI Taxonomy" id="3388067"/>
    <lineage>
        <taxon>Bacteria</taxon>
        <taxon>Bacillati</taxon>
        <taxon>Bacillota</taxon>
        <taxon>Bacilli</taxon>
        <taxon>Bacillales</taxon>
        <taxon>Paenibacillaceae</taxon>
        <taxon>Paenibacillus</taxon>
    </lineage>
</organism>
<accession>A0ABT4QAA6</accession>
<evidence type="ECO:0000313" key="5">
    <source>
        <dbReference type="EMBL" id="MCZ8513812.1"/>
    </source>
</evidence>
<dbReference type="InterPro" id="IPR020449">
    <property type="entry name" value="Tscrpt_reg_AraC-type_HTH"/>
</dbReference>
<evidence type="ECO:0000256" key="3">
    <source>
        <dbReference type="ARBA" id="ARBA00023163"/>
    </source>
</evidence>
<dbReference type="SUPFAM" id="SSF46689">
    <property type="entry name" value="Homeodomain-like"/>
    <property type="match status" value="2"/>
</dbReference>
<feature type="domain" description="HTH araC/xylS-type" evidence="4">
    <location>
        <begin position="15"/>
        <end position="113"/>
    </location>
</feature>